<keyword evidence="2" id="KW-0808">Transferase</keyword>
<dbReference type="Proteomes" id="UP000800981">
    <property type="component" value="Unassembled WGS sequence"/>
</dbReference>
<evidence type="ECO:0000313" key="5">
    <source>
        <dbReference type="Proteomes" id="UP000800981"/>
    </source>
</evidence>
<evidence type="ECO:0000313" key="4">
    <source>
        <dbReference type="EMBL" id="NHC14493.1"/>
    </source>
</evidence>
<comment type="caution">
    <text evidence="4">The sequence shown here is derived from an EMBL/GenBank/DDBJ whole genome shotgun (WGS) entry which is preliminary data.</text>
</comment>
<reference evidence="4 5" key="1">
    <citation type="submission" date="2020-03" db="EMBL/GenBank/DDBJ databases">
        <title>Two novel Motilibacter sp.</title>
        <authorList>
            <person name="Liu S."/>
        </authorList>
    </citation>
    <scope>NUCLEOTIDE SEQUENCE [LARGE SCALE GENOMIC DNA]</scope>
    <source>
        <strain evidence="4 5">E257</strain>
    </source>
</reference>
<evidence type="ECO:0000259" key="3">
    <source>
        <dbReference type="Pfam" id="PF13439"/>
    </source>
</evidence>
<keyword evidence="5" id="KW-1185">Reference proteome</keyword>
<feature type="domain" description="Glycosyltransferase subfamily 4-like N-terminal" evidence="3">
    <location>
        <begin position="17"/>
        <end position="178"/>
    </location>
</feature>
<sequence>MPMRVALVCGSFSPDRDGVADYVARLASGLAAVPGVEPVVVSAATATAECVRVCDRWDLQGVRAAARAIAGLAPDVVHVQFAPSAYGWSPAVGLLPLLLRRHTSAPVVTTLHEYGWWSWPRRVPATVWRALERTRAWDRETFALAPRSAALVTTNAGHAATVRSRLGREAQVVPLGPNVEDAGDERDAARAEAAARYGLPAGARLLVFFGFVHPVKGVRYLIDALAQLRAEPAYADLHVVVAGGFTSLALPEDEARAFRAELEEHSAQRGTTDAVSFLGHTPAREVSRLLRAADLAVLPLTHGVTAKSGALLAALDHGAPVVMTLPERPADRSPELVDGVNVVTVAARRDGEALAVALRRALDDDALRSRVAAGGRALAEGRTWPVLAARHAELYASVAGDPVRA</sequence>
<name>A0ABX0GZ68_9ACTN</name>
<gene>
    <name evidence="4" type="ORF">G9H71_11955</name>
</gene>
<keyword evidence="1" id="KW-0328">Glycosyltransferase</keyword>
<evidence type="ECO:0000256" key="1">
    <source>
        <dbReference type="ARBA" id="ARBA00022676"/>
    </source>
</evidence>
<dbReference type="Gene3D" id="3.40.50.2000">
    <property type="entry name" value="Glycogen Phosphorylase B"/>
    <property type="match status" value="2"/>
</dbReference>
<dbReference type="PANTHER" id="PTHR12526:SF638">
    <property type="entry name" value="SPORE COAT PROTEIN SA"/>
    <property type="match status" value="1"/>
</dbReference>
<evidence type="ECO:0000256" key="2">
    <source>
        <dbReference type="ARBA" id="ARBA00022679"/>
    </source>
</evidence>
<organism evidence="4 5">
    <name type="scientific">Motilibacter deserti</name>
    <dbReference type="NCBI Taxonomy" id="2714956"/>
    <lineage>
        <taxon>Bacteria</taxon>
        <taxon>Bacillati</taxon>
        <taxon>Actinomycetota</taxon>
        <taxon>Actinomycetes</taxon>
        <taxon>Motilibacterales</taxon>
        <taxon>Motilibacteraceae</taxon>
        <taxon>Motilibacter</taxon>
    </lineage>
</organism>
<proteinExistence type="predicted"/>
<dbReference type="PANTHER" id="PTHR12526">
    <property type="entry name" value="GLYCOSYLTRANSFERASE"/>
    <property type="match status" value="1"/>
</dbReference>
<protein>
    <submittedName>
        <fullName evidence="4">Glycosyltransferase</fullName>
    </submittedName>
</protein>
<dbReference type="Pfam" id="PF13439">
    <property type="entry name" value="Glyco_transf_4"/>
    <property type="match status" value="1"/>
</dbReference>
<dbReference type="SUPFAM" id="SSF53756">
    <property type="entry name" value="UDP-Glycosyltransferase/glycogen phosphorylase"/>
    <property type="match status" value="1"/>
</dbReference>
<accession>A0ABX0GZ68</accession>
<dbReference type="InterPro" id="IPR028098">
    <property type="entry name" value="Glyco_trans_4-like_N"/>
</dbReference>
<dbReference type="EMBL" id="JAANNP010000007">
    <property type="protein sequence ID" value="NHC14493.1"/>
    <property type="molecule type" value="Genomic_DNA"/>
</dbReference>
<dbReference type="Pfam" id="PF13692">
    <property type="entry name" value="Glyco_trans_1_4"/>
    <property type="match status" value="1"/>
</dbReference>